<dbReference type="EMBL" id="SZPQ01000035">
    <property type="protein sequence ID" value="TKI03943.1"/>
    <property type="molecule type" value="Genomic_DNA"/>
</dbReference>
<keyword evidence="5 7" id="KW-1133">Transmembrane helix</keyword>
<name>A0ABY2SFX5_9HYPH</name>
<proteinExistence type="predicted"/>
<feature type="transmembrane region" description="Helical" evidence="7">
    <location>
        <begin position="6"/>
        <end position="23"/>
    </location>
</feature>
<accession>A0ABY2SFX5</accession>
<feature type="transmembrane region" description="Helical" evidence="7">
    <location>
        <begin position="35"/>
        <end position="54"/>
    </location>
</feature>
<comment type="subcellular location">
    <subcellularLocation>
        <location evidence="1">Membrane</location>
        <topology evidence="1">Multi-pass membrane protein</topology>
    </subcellularLocation>
</comment>
<evidence type="ECO:0000256" key="7">
    <source>
        <dbReference type="SAM" id="Phobius"/>
    </source>
</evidence>
<dbReference type="Proteomes" id="UP000305202">
    <property type="component" value="Unassembled WGS sequence"/>
</dbReference>
<feature type="transmembrane region" description="Helical" evidence="7">
    <location>
        <begin position="239"/>
        <end position="257"/>
    </location>
</feature>
<dbReference type="Pfam" id="PF03547">
    <property type="entry name" value="Mem_trans"/>
    <property type="match status" value="1"/>
</dbReference>
<evidence type="ECO:0000256" key="5">
    <source>
        <dbReference type="ARBA" id="ARBA00022989"/>
    </source>
</evidence>
<feature type="transmembrane region" description="Helical" evidence="7">
    <location>
        <begin position="101"/>
        <end position="120"/>
    </location>
</feature>
<evidence type="ECO:0000256" key="6">
    <source>
        <dbReference type="ARBA" id="ARBA00023136"/>
    </source>
</evidence>
<feature type="transmembrane region" description="Helical" evidence="7">
    <location>
        <begin position="180"/>
        <end position="201"/>
    </location>
</feature>
<evidence type="ECO:0000256" key="1">
    <source>
        <dbReference type="ARBA" id="ARBA00004141"/>
    </source>
</evidence>
<evidence type="ECO:0000256" key="4">
    <source>
        <dbReference type="ARBA" id="ARBA00022692"/>
    </source>
</evidence>
<evidence type="ECO:0000313" key="8">
    <source>
        <dbReference type="EMBL" id="TKI03943.1"/>
    </source>
</evidence>
<evidence type="ECO:0000256" key="2">
    <source>
        <dbReference type="ARBA" id="ARBA00022448"/>
    </source>
</evidence>
<evidence type="ECO:0000313" key="9">
    <source>
        <dbReference type="Proteomes" id="UP000305202"/>
    </source>
</evidence>
<comment type="caution">
    <text evidence="8">The sequence shown here is derived from an EMBL/GenBank/DDBJ whole genome shotgun (WGS) entry which is preliminary data.</text>
</comment>
<keyword evidence="9" id="KW-1185">Reference proteome</keyword>
<feature type="transmembrane region" description="Helical" evidence="7">
    <location>
        <begin position="207"/>
        <end position="227"/>
    </location>
</feature>
<protein>
    <submittedName>
        <fullName evidence="8">AEC family transporter</fullName>
    </submittedName>
</protein>
<organism evidence="8 9">
    <name type="scientific">Martelella alba</name>
    <dbReference type="NCBI Taxonomy" id="2590451"/>
    <lineage>
        <taxon>Bacteria</taxon>
        <taxon>Pseudomonadati</taxon>
        <taxon>Pseudomonadota</taxon>
        <taxon>Alphaproteobacteria</taxon>
        <taxon>Hyphomicrobiales</taxon>
        <taxon>Aurantimonadaceae</taxon>
        <taxon>Martelella</taxon>
    </lineage>
</organism>
<keyword evidence="4 7" id="KW-0812">Transmembrane</keyword>
<keyword evidence="3" id="KW-1003">Cell membrane</keyword>
<keyword evidence="2" id="KW-0813">Transport</keyword>
<feature type="transmembrane region" description="Helical" evidence="7">
    <location>
        <begin position="263"/>
        <end position="284"/>
    </location>
</feature>
<dbReference type="InterPro" id="IPR004776">
    <property type="entry name" value="Mem_transp_PIN-like"/>
</dbReference>
<feature type="transmembrane region" description="Helical" evidence="7">
    <location>
        <begin position="126"/>
        <end position="147"/>
    </location>
</feature>
<dbReference type="PANTHER" id="PTHR36838">
    <property type="entry name" value="AUXIN EFFLUX CARRIER FAMILY PROTEIN"/>
    <property type="match status" value="1"/>
</dbReference>
<dbReference type="RefSeq" id="WP_136991974.1">
    <property type="nucleotide sequence ID" value="NZ_SZPQ01000035.1"/>
</dbReference>
<feature type="transmembrane region" description="Helical" evidence="7">
    <location>
        <begin position="66"/>
        <end position="89"/>
    </location>
</feature>
<evidence type="ECO:0000256" key="3">
    <source>
        <dbReference type="ARBA" id="ARBA00022475"/>
    </source>
</evidence>
<feature type="transmembrane region" description="Helical" evidence="7">
    <location>
        <begin position="296"/>
        <end position="315"/>
    </location>
</feature>
<dbReference type="PANTHER" id="PTHR36838:SF1">
    <property type="entry name" value="SLR1864 PROTEIN"/>
    <property type="match status" value="1"/>
</dbReference>
<reference evidence="8 9" key="1">
    <citation type="submission" date="2019-04" db="EMBL/GenBank/DDBJ databases">
        <authorList>
            <person name="Li M."/>
            <person name="Gao C."/>
        </authorList>
    </citation>
    <scope>NUCLEOTIDE SEQUENCE [LARGE SCALE GENOMIC DNA]</scope>
    <source>
        <strain evidence="8 9">BGMRC 2031</strain>
    </source>
</reference>
<keyword evidence="6 7" id="KW-0472">Membrane</keyword>
<gene>
    <name evidence="8" type="ORF">FCN80_19670</name>
</gene>
<sequence>MQSVLLQSLFPLIFVMALGWLSGKLGYTKRGDASVLAAVVIRFALPFHLFIGALNTSPDKIKNFPFMAVLVVGLMGSYFFTLLISRVVFRHDIKTSAIQSLVCAYPDMAYFGAPVLAVLIGPEGFLGVLIGNIVTSVFMIPLTIILIRMGDKTPARAAPGEENAFHMVLQNLLNAVRNPIVWIPVTGIILSLAGVRLPHLLQSPIEMVGKIAGGLSLFALGLLFYGERPSLNIQTCTNIGIKNLIQPVMMAAAGLLFGLDHTLMQQVVIIGATPSAIAAGMFALRSDTYVESASSSILLGTAIGIVTEGCMIYLMS</sequence>